<proteinExistence type="predicted"/>
<accession>A0A2P6TLC0</accession>
<evidence type="ECO:0000256" key="3">
    <source>
        <dbReference type="ARBA" id="ARBA00022679"/>
    </source>
</evidence>
<dbReference type="EMBL" id="LHPG02000012">
    <property type="protein sequence ID" value="PRW45079.1"/>
    <property type="molecule type" value="Genomic_DNA"/>
</dbReference>
<evidence type="ECO:0000256" key="5">
    <source>
        <dbReference type="ARBA" id="ARBA00023180"/>
    </source>
</evidence>
<evidence type="ECO:0000256" key="2">
    <source>
        <dbReference type="ARBA" id="ARBA00022676"/>
    </source>
</evidence>
<dbReference type="Pfam" id="PF02485">
    <property type="entry name" value="Branch"/>
    <property type="match status" value="1"/>
</dbReference>
<dbReference type="PANTHER" id="PTHR31042:SF150">
    <property type="entry name" value="OS06G0661900 PROTEIN"/>
    <property type="match status" value="1"/>
</dbReference>
<name>A0A2P6TLC0_CHLSO</name>
<feature type="region of interest" description="Disordered" evidence="6">
    <location>
        <begin position="1"/>
        <end position="40"/>
    </location>
</feature>
<evidence type="ECO:0000313" key="8">
    <source>
        <dbReference type="Proteomes" id="UP000239899"/>
    </source>
</evidence>
<feature type="compositionally biased region" description="Low complexity" evidence="6">
    <location>
        <begin position="535"/>
        <end position="548"/>
    </location>
</feature>
<gene>
    <name evidence="7" type="ORF">C2E21_6260</name>
</gene>
<dbReference type="InterPro" id="IPR003406">
    <property type="entry name" value="Glyco_trans_14"/>
</dbReference>
<dbReference type="OrthoDB" id="191334at2759"/>
<keyword evidence="3" id="KW-0808">Transferase</keyword>
<evidence type="ECO:0000256" key="4">
    <source>
        <dbReference type="ARBA" id="ARBA00023136"/>
    </source>
</evidence>
<protein>
    <submittedName>
        <fullName evidence="7">Transcription initiation factor TFIID subunit 13</fullName>
    </submittedName>
</protein>
<organism evidence="7 8">
    <name type="scientific">Chlorella sorokiniana</name>
    <name type="common">Freshwater green alga</name>
    <dbReference type="NCBI Taxonomy" id="3076"/>
    <lineage>
        <taxon>Eukaryota</taxon>
        <taxon>Viridiplantae</taxon>
        <taxon>Chlorophyta</taxon>
        <taxon>core chlorophytes</taxon>
        <taxon>Trebouxiophyceae</taxon>
        <taxon>Chlorellales</taxon>
        <taxon>Chlorellaceae</taxon>
        <taxon>Chlorella clade</taxon>
        <taxon>Chlorella</taxon>
    </lineage>
</organism>
<comment type="caution">
    <text evidence="7">The sequence shown here is derived from an EMBL/GenBank/DDBJ whole genome shotgun (WGS) entry which is preliminary data.</text>
</comment>
<dbReference type="GO" id="GO:0003743">
    <property type="term" value="F:translation initiation factor activity"/>
    <property type="evidence" value="ECO:0007669"/>
    <property type="project" value="UniProtKB-KW"/>
</dbReference>
<dbReference type="GO" id="GO:0016020">
    <property type="term" value="C:membrane"/>
    <property type="evidence" value="ECO:0007669"/>
    <property type="project" value="UniProtKB-SubCell"/>
</dbReference>
<dbReference type="Proteomes" id="UP000239899">
    <property type="component" value="Unassembled WGS sequence"/>
</dbReference>
<keyword evidence="5" id="KW-0325">Glycoprotein</keyword>
<dbReference type="GO" id="GO:0016757">
    <property type="term" value="F:glycosyltransferase activity"/>
    <property type="evidence" value="ECO:0007669"/>
    <property type="project" value="UniProtKB-KW"/>
</dbReference>
<dbReference type="PANTHER" id="PTHR31042">
    <property type="entry name" value="CORE-2/I-BRANCHING BETA-1,6-N-ACETYLGLUCOSAMINYLTRANSFERASE FAMILY PROTEIN-RELATED"/>
    <property type="match status" value="1"/>
</dbReference>
<keyword evidence="2" id="KW-0328">Glycosyltransferase</keyword>
<comment type="subcellular location">
    <subcellularLocation>
        <location evidence="1">Membrane</location>
        <topology evidence="1">Single-pass type II membrane protein</topology>
    </subcellularLocation>
</comment>
<keyword evidence="8" id="KW-1185">Reference proteome</keyword>
<evidence type="ECO:0000256" key="1">
    <source>
        <dbReference type="ARBA" id="ARBA00004606"/>
    </source>
</evidence>
<feature type="region of interest" description="Disordered" evidence="6">
    <location>
        <begin position="89"/>
        <end position="130"/>
    </location>
</feature>
<evidence type="ECO:0000313" key="7">
    <source>
        <dbReference type="EMBL" id="PRW45079.1"/>
    </source>
</evidence>
<feature type="compositionally biased region" description="Low complexity" evidence="6">
    <location>
        <begin position="109"/>
        <end position="130"/>
    </location>
</feature>
<feature type="region of interest" description="Disordered" evidence="6">
    <location>
        <begin position="524"/>
        <end position="548"/>
    </location>
</feature>
<sequence length="548" mass="57629">MHRTVGVGLDSSDASTGAGGQLAAGSGATRCPEPQPVANSSAWQGVPKVALMFLTRGDLPYEQLWRAFLDSASEVAAAALAQTAAAATAAGESQPGAQQQGLEGHTDSSDSSTSAGSSASSGGSSSGSSGIATSRALATWQQLFGGGSSGRPPEAAAWQQLFSLYTHPAPGWRHPRGSLFAGYELPCRYAVEWGNHSVVDAERALLRAALADPANQRFVLLSESCLPLHSAPVVYAQLMAEPRSRINACRGPSSRRDWEQRMAWRWKQRMKEQGVRLASWRKSSQWFVLNRRHAELAVVDAAVDAALRLDCWTSPTDMWGQRGSWFCASDEHYVPTLLAVHGLDNETTCSDTATFTKWDGSAHPQEFDASDAVPATLAMLQQGYAAADECTPGGVAAAAEQAVLGVLRQAAQGQQGAGKPTSPAEAPTAFRRFCAQLRAAMATGGPSVTERIKHALGLPSQGAPKPINIKVPDQAQVGLQRQDSFPEICSTPSDVGIFEVAHNKSLGPDGKFSWRKFFFEAPGRSDSGPTGNIGGTAASSAAAAGGKQ</sequence>
<reference evidence="7 8" key="1">
    <citation type="journal article" date="2018" name="Plant J.">
        <title>Genome sequences of Chlorella sorokiniana UTEX 1602 and Micractinium conductrix SAG 241.80: implications to maltose excretion by a green alga.</title>
        <authorList>
            <person name="Arriola M.B."/>
            <person name="Velmurugan N."/>
            <person name="Zhang Y."/>
            <person name="Plunkett M.H."/>
            <person name="Hondzo H."/>
            <person name="Barney B.M."/>
        </authorList>
    </citation>
    <scope>NUCLEOTIDE SEQUENCE [LARGE SCALE GENOMIC DNA]</scope>
    <source>
        <strain evidence="8">UTEX 1602</strain>
    </source>
</reference>
<dbReference type="AlphaFoldDB" id="A0A2P6TLC0"/>
<keyword evidence="4" id="KW-0472">Membrane</keyword>
<dbReference type="InterPro" id="IPR044174">
    <property type="entry name" value="BC10-like"/>
</dbReference>
<evidence type="ECO:0000256" key="6">
    <source>
        <dbReference type="SAM" id="MobiDB-lite"/>
    </source>
</evidence>